<dbReference type="NCBIfam" id="NF002194">
    <property type="entry name" value="PRK01059.1-4"/>
    <property type="match status" value="1"/>
</dbReference>
<proteinExistence type="inferred from homology"/>
<feature type="binding site" evidence="5 6">
    <location>
        <position position="133"/>
    </location>
    <ligand>
        <name>ATP</name>
        <dbReference type="ChEBI" id="CHEBI:30616"/>
    </ligand>
</feature>
<evidence type="ECO:0000256" key="7">
    <source>
        <dbReference type="RuleBase" id="RU000505"/>
    </source>
</evidence>
<dbReference type="PANTHER" id="PTHR11547:SF38">
    <property type="entry name" value="ARGININE KINASE 1-RELATED"/>
    <property type="match status" value="1"/>
</dbReference>
<dbReference type="PROSITE" id="PS51510">
    <property type="entry name" value="PHOSPHAGEN_KINASE_C"/>
    <property type="match status" value="1"/>
</dbReference>
<comment type="caution">
    <text evidence="5 6">Lacks conserved residue(s) required for the propagation of feature annotation.</text>
</comment>
<dbReference type="GO" id="GO:0046314">
    <property type="term" value="P:phosphocreatine biosynthetic process"/>
    <property type="evidence" value="ECO:0007669"/>
    <property type="project" value="InterPro"/>
</dbReference>
<evidence type="ECO:0000256" key="4">
    <source>
        <dbReference type="ARBA" id="ARBA00022840"/>
    </source>
</evidence>
<dbReference type="PROSITE" id="PS00112">
    <property type="entry name" value="PHOSPHAGEN_KINASE"/>
    <property type="match status" value="1"/>
</dbReference>
<evidence type="ECO:0000256" key="1">
    <source>
        <dbReference type="ARBA" id="ARBA00022679"/>
    </source>
</evidence>
<feature type="binding site" evidence="6">
    <location>
        <begin position="184"/>
        <end position="188"/>
    </location>
    <ligand>
        <name>ATP</name>
        <dbReference type="ChEBI" id="CHEBI:30616"/>
    </ligand>
</feature>
<dbReference type="STRING" id="500635.MITSMUL_04955"/>
<keyword evidence="10" id="KW-1185">Reference proteome</keyword>
<comment type="catalytic activity">
    <reaction evidence="5">
        <text>L-arginyl-[protein] + ATP = N(omega)-phospho-L-arginyl-[protein] + ADP + H(+)</text>
        <dbReference type="Rhea" id="RHEA:43384"/>
        <dbReference type="Rhea" id="RHEA-COMP:10532"/>
        <dbReference type="Rhea" id="RHEA-COMP:10533"/>
        <dbReference type="ChEBI" id="CHEBI:15378"/>
        <dbReference type="ChEBI" id="CHEBI:29965"/>
        <dbReference type="ChEBI" id="CHEBI:30616"/>
        <dbReference type="ChEBI" id="CHEBI:83226"/>
        <dbReference type="ChEBI" id="CHEBI:456216"/>
        <dbReference type="EC" id="2.7.14.1"/>
    </reaction>
</comment>
<feature type="domain" description="Phosphagen kinase C-terminal" evidence="8">
    <location>
        <begin position="31"/>
        <end position="262"/>
    </location>
</feature>
<keyword evidence="1 5" id="KW-0808">Transferase</keyword>
<name>C9KP01_9FIRM</name>
<dbReference type="Pfam" id="PF00217">
    <property type="entry name" value="ATP-gua_Ptrans"/>
    <property type="match status" value="1"/>
</dbReference>
<sequence length="369" mass="41864">MRKEARAMSVNELLRSSRLSWLAASGKESDVVLSSRIRLARNFREIPFPNRADFNQLAEVRLEAEKLLPGIAADLGQDFDLLDLERITPLQRDVLIEKQLISRNFIQNPQHRIVFITADRATSIMVNEEDHLRIQCMAPGLDLDTPFARASHIDDMVESQVDIAFDEKMGYLTSCPTNLGTGLRASVLLHLPGLVFTRNIQSIMNISPQLGLAIRSVYGDETESVGNLFQISNQLTLGFSEAEIIENLKTAVMEIVSHERQARKALALYMKERLEDEVWRAYGTLRYARLLSEKEVLELLSKVRLGIDLKLINEVEAGCFSEILISSRTSYLQNLAENENLSKNEIDRLRAEHVRKALLSYARGQENQK</sequence>
<evidence type="ECO:0000259" key="8">
    <source>
        <dbReference type="PROSITE" id="PS51510"/>
    </source>
</evidence>
<keyword evidence="3 5" id="KW-0418">Kinase</keyword>
<dbReference type="HAMAP" id="MF_00602">
    <property type="entry name" value="Prot_Arg_kinase"/>
    <property type="match status" value="1"/>
</dbReference>
<dbReference type="EC" id="2.7.14.1" evidence="5"/>
<comment type="function">
    <text evidence="5">Catalyzes the specific phosphorylation of arginine residues in proteins.</text>
</comment>
<evidence type="ECO:0000313" key="9">
    <source>
        <dbReference type="EMBL" id="EEX68372.1"/>
    </source>
</evidence>
<dbReference type="EMBL" id="ABWK02000019">
    <property type="protein sequence ID" value="EEX68372.1"/>
    <property type="molecule type" value="Genomic_DNA"/>
</dbReference>
<dbReference type="AlphaFoldDB" id="C9KP01"/>
<dbReference type="HOGENOM" id="CLU_066591_1_0_9"/>
<evidence type="ECO:0000256" key="6">
    <source>
        <dbReference type="PROSITE-ProRule" id="PRU00843"/>
    </source>
</evidence>
<dbReference type="eggNOG" id="COG3869">
    <property type="taxonomic scope" value="Bacteria"/>
</dbReference>
<dbReference type="InterPro" id="IPR023660">
    <property type="entry name" value="Arg_Kinase"/>
</dbReference>
<dbReference type="CDD" id="cd07930">
    <property type="entry name" value="bacterial_phosphagen_kinase"/>
    <property type="match status" value="1"/>
</dbReference>
<dbReference type="GO" id="GO:1990424">
    <property type="term" value="F:protein arginine kinase activity"/>
    <property type="evidence" value="ECO:0007669"/>
    <property type="project" value="UniProtKB-EC"/>
</dbReference>
<dbReference type="GO" id="GO:0005524">
    <property type="term" value="F:ATP binding"/>
    <property type="evidence" value="ECO:0007669"/>
    <property type="project" value="UniProtKB-UniRule"/>
</dbReference>
<gene>
    <name evidence="5" type="primary">mcsB</name>
    <name evidence="9" type="ORF">MITSMUL_04955</name>
</gene>
<feature type="binding site" evidence="5 6">
    <location>
        <begin position="34"/>
        <end position="38"/>
    </location>
    <ligand>
        <name>ATP</name>
        <dbReference type="ChEBI" id="CHEBI:30616"/>
    </ligand>
</feature>
<keyword evidence="4 5" id="KW-0067">ATP-binding</keyword>
<protein>
    <recommendedName>
        <fullName evidence="5">Protein-arginine kinase</fullName>
        <ecNumber evidence="5">2.7.14.1</ecNumber>
    </recommendedName>
</protein>
<accession>C9KP01</accession>
<dbReference type="GO" id="GO:0005615">
    <property type="term" value="C:extracellular space"/>
    <property type="evidence" value="ECO:0007669"/>
    <property type="project" value="TreeGrafter"/>
</dbReference>
<dbReference type="PANTHER" id="PTHR11547">
    <property type="entry name" value="ARGININE OR CREATINE KINASE"/>
    <property type="match status" value="1"/>
</dbReference>
<organism evidence="9 10">
    <name type="scientific">Mitsuokella multacida DSM 20544</name>
    <dbReference type="NCBI Taxonomy" id="500635"/>
    <lineage>
        <taxon>Bacteria</taxon>
        <taxon>Bacillati</taxon>
        <taxon>Bacillota</taxon>
        <taxon>Negativicutes</taxon>
        <taxon>Selenomonadales</taxon>
        <taxon>Selenomonadaceae</taxon>
        <taxon>Mitsuokella</taxon>
    </lineage>
</organism>
<comment type="similarity">
    <text evidence="5 6 7">Belongs to the ATP:guanido phosphotransferase family.</text>
</comment>
<dbReference type="PATRIC" id="fig|500635.8.peg.1634"/>
<evidence type="ECO:0000256" key="3">
    <source>
        <dbReference type="ARBA" id="ARBA00022777"/>
    </source>
</evidence>
<dbReference type="GO" id="GO:0004111">
    <property type="term" value="F:creatine kinase activity"/>
    <property type="evidence" value="ECO:0007669"/>
    <property type="project" value="InterPro"/>
</dbReference>
<evidence type="ECO:0000256" key="2">
    <source>
        <dbReference type="ARBA" id="ARBA00022741"/>
    </source>
</evidence>
<keyword evidence="2 5" id="KW-0547">Nucleotide-binding</keyword>
<dbReference type="InterPro" id="IPR000749">
    <property type="entry name" value="ATP-guanido_PTrfase"/>
</dbReference>
<comment type="caution">
    <text evidence="9">The sequence shown here is derived from an EMBL/GenBank/DDBJ whole genome shotgun (WGS) entry which is preliminary data.</text>
</comment>
<evidence type="ECO:0000313" key="10">
    <source>
        <dbReference type="Proteomes" id="UP000003671"/>
    </source>
</evidence>
<dbReference type="InterPro" id="IPR022414">
    <property type="entry name" value="ATP-guanido_PTrfase_cat"/>
</dbReference>
<dbReference type="InterPro" id="IPR022415">
    <property type="entry name" value="ATP-guanido_PTrfase_AS"/>
</dbReference>
<dbReference type="SUPFAM" id="SSF55931">
    <property type="entry name" value="Glutamine synthetase/guanido kinase"/>
    <property type="match status" value="1"/>
</dbReference>
<dbReference type="Proteomes" id="UP000003671">
    <property type="component" value="Unassembled WGS sequence"/>
</dbReference>
<evidence type="ECO:0000256" key="5">
    <source>
        <dbReference type="HAMAP-Rule" id="MF_00602"/>
    </source>
</evidence>
<feature type="binding site" evidence="6">
    <location>
        <begin position="215"/>
        <end position="220"/>
    </location>
    <ligand>
        <name>ATP</name>
        <dbReference type="ChEBI" id="CHEBI:30616"/>
    </ligand>
</feature>
<dbReference type="InterPro" id="IPR014746">
    <property type="entry name" value="Gln_synth/guanido_kin_cat_dom"/>
</dbReference>
<reference evidence="9" key="1">
    <citation type="submission" date="2009-09" db="EMBL/GenBank/DDBJ databases">
        <authorList>
            <person name="Weinstock G."/>
            <person name="Sodergren E."/>
            <person name="Clifton S."/>
            <person name="Fulton L."/>
            <person name="Fulton B."/>
            <person name="Courtney L."/>
            <person name="Fronick C."/>
            <person name="Harrison M."/>
            <person name="Strong C."/>
            <person name="Farmer C."/>
            <person name="Delahaunty K."/>
            <person name="Markovic C."/>
            <person name="Hall O."/>
            <person name="Minx P."/>
            <person name="Tomlinson C."/>
            <person name="Mitreva M."/>
            <person name="Nelson J."/>
            <person name="Hou S."/>
            <person name="Wollam A."/>
            <person name="Pepin K.H."/>
            <person name="Johnson M."/>
            <person name="Bhonagiri V."/>
            <person name="Nash W.E."/>
            <person name="Warren W."/>
            <person name="Chinwalla A."/>
            <person name="Mardis E.R."/>
            <person name="Wilson R.K."/>
        </authorList>
    </citation>
    <scope>NUCLEOTIDE SEQUENCE [LARGE SCALE GENOMIC DNA]</scope>
    <source>
        <strain evidence="9">DSM 20544</strain>
    </source>
</reference>
<dbReference type="Gene3D" id="3.30.590.10">
    <property type="entry name" value="Glutamine synthetase/guanido kinase, catalytic domain"/>
    <property type="match status" value="1"/>
</dbReference>